<dbReference type="EMBL" id="CP045895">
    <property type="protein sequence ID" value="QQP48683.1"/>
    <property type="molecule type" value="Genomic_DNA"/>
</dbReference>
<organism evidence="1 2">
    <name type="scientific">Caligus rogercresseyi</name>
    <name type="common">Sea louse</name>
    <dbReference type="NCBI Taxonomy" id="217165"/>
    <lineage>
        <taxon>Eukaryota</taxon>
        <taxon>Metazoa</taxon>
        <taxon>Ecdysozoa</taxon>
        <taxon>Arthropoda</taxon>
        <taxon>Crustacea</taxon>
        <taxon>Multicrustacea</taxon>
        <taxon>Hexanauplia</taxon>
        <taxon>Copepoda</taxon>
        <taxon>Siphonostomatoida</taxon>
        <taxon>Caligidae</taxon>
        <taxon>Caligus</taxon>
    </lineage>
</organism>
<dbReference type="Proteomes" id="UP000595437">
    <property type="component" value="Chromosome 6"/>
</dbReference>
<gene>
    <name evidence="1" type="ORF">FKW44_009065</name>
</gene>
<proteinExistence type="predicted"/>
<protein>
    <submittedName>
        <fullName evidence="1">Uncharacterized protein</fullName>
    </submittedName>
</protein>
<dbReference type="AlphaFoldDB" id="A0A7T8K725"/>
<accession>A0A7T8K725</accession>
<sequence length="50" mass="5838">MFGVRRTFIWRTQKVITETSKPTRKEAISETQRLTKAVAGKILRNPLLHE</sequence>
<keyword evidence="2" id="KW-1185">Reference proteome</keyword>
<reference evidence="2" key="1">
    <citation type="submission" date="2021-01" db="EMBL/GenBank/DDBJ databases">
        <title>Caligus Genome Assembly.</title>
        <authorList>
            <person name="Gallardo-Escarate C."/>
        </authorList>
    </citation>
    <scope>NUCLEOTIDE SEQUENCE [LARGE SCALE GENOMIC DNA]</scope>
</reference>
<name>A0A7T8K725_CALRO</name>
<evidence type="ECO:0000313" key="1">
    <source>
        <dbReference type="EMBL" id="QQP48683.1"/>
    </source>
</evidence>
<evidence type="ECO:0000313" key="2">
    <source>
        <dbReference type="Proteomes" id="UP000595437"/>
    </source>
</evidence>